<evidence type="ECO:0000259" key="1">
    <source>
        <dbReference type="Pfam" id="PF01368"/>
    </source>
</evidence>
<dbReference type="STRING" id="1416801.SAMN05192553_102460"/>
<organism evidence="3 4">
    <name type="scientific">Cyclobacterium xiamenense</name>
    <dbReference type="NCBI Taxonomy" id="1297121"/>
    <lineage>
        <taxon>Bacteria</taxon>
        <taxon>Pseudomonadati</taxon>
        <taxon>Bacteroidota</taxon>
        <taxon>Cytophagia</taxon>
        <taxon>Cytophagales</taxon>
        <taxon>Cyclobacteriaceae</taxon>
        <taxon>Cyclobacterium</taxon>
    </lineage>
</organism>
<dbReference type="AlphaFoldDB" id="A0A1H6W3M9"/>
<evidence type="ECO:0000259" key="2">
    <source>
        <dbReference type="Pfam" id="PF02272"/>
    </source>
</evidence>
<dbReference type="PANTHER" id="PTHR47618:SF1">
    <property type="entry name" value="BIFUNCTIONAL OLIGORIBONUCLEASE AND PAP PHOSPHATASE NRNA"/>
    <property type="match status" value="1"/>
</dbReference>
<dbReference type="Gene3D" id="3.10.310.30">
    <property type="match status" value="1"/>
</dbReference>
<dbReference type="Pfam" id="PF02272">
    <property type="entry name" value="DHHA1"/>
    <property type="match status" value="1"/>
</dbReference>
<dbReference type="Pfam" id="PF01368">
    <property type="entry name" value="DHH"/>
    <property type="match status" value="1"/>
</dbReference>
<dbReference type="InterPro" id="IPR051319">
    <property type="entry name" value="Oligoribo/pAp-PDE_c-di-AMP_PDE"/>
</dbReference>
<dbReference type="Proteomes" id="UP000199403">
    <property type="component" value="Unassembled WGS sequence"/>
</dbReference>
<name>A0A1H6W3M9_9BACT</name>
<dbReference type="PANTHER" id="PTHR47618">
    <property type="entry name" value="BIFUNCTIONAL OLIGORIBONUCLEASE AND PAP PHOSPHATASE NRNA"/>
    <property type="match status" value="1"/>
</dbReference>
<dbReference type="GO" id="GO:0003676">
    <property type="term" value="F:nucleic acid binding"/>
    <property type="evidence" value="ECO:0007669"/>
    <property type="project" value="InterPro"/>
</dbReference>
<keyword evidence="4" id="KW-1185">Reference proteome</keyword>
<dbReference type="EMBL" id="FNZH01000002">
    <property type="protein sequence ID" value="SEJ11611.1"/>
    <property type="molecule type" value="Genomic_DNA"/>
</dbReference>
<reference evidence="4" key="1">
    <citation type="submission" date="2016-10" db="EMBL/GenBank/DDBJ databases">
        <authorList>
            <person name="Varghese N."/>
            <person name="Submissions S."/>
        </authorList>
    </citation>
    <scope>NUCLEOTIDE SEQUENCE [LARGE SCALE GENOMIC DNA]</scope>
    <source>
        <strain evidence="4">IBRC-M 10761</strain>
    </source>
</reference>
<evidence type="ECO:0000313" key="3">
    <source>
        <dbReference type="EMBL" id="SEJ11611.1"/>
    </source>
</evidence>
<feature type="domain" description="DHHA1" evidence="2">
    <location>
        <begin position="271"/>
        <end position="349"/>
    </location>
</feature>
<proteinExistence type="predicted"/>
<dbReference type="Gene3D" id="3.90.1640.10">
    <property type="entry name" value="inorganic pyrophosphatase (n-terminal core)"/>
    <property type="match status" value="1"/>
</dbReference>
<accession>A0A1H6W3M9</accession>
<dbReference type="SUPFAM" id="SSF64182">
    <property type="entry name" value="DHH phosphoesterases"/>
    <property type="match status" value="1"/>
</dbReference>
<protein>
    <submittedName>
        <fullName evidence="3">Phosphoesterase RecJ domain-containing protein</fullName>
    </submittedName>
</protein>
<feature type="domain" description="DDH" evidence="1">
    <location>
        <begin position="36"/>
        <end position="189"/>
    </location>
</feature>
<evidence type="ECO:0000313" key="4">
    <source>
        <dbReference type="Proteomes" id="UP000199403"/>
    </source>
</evidence>
<sequence>MRNFVVRVFEKHGSQLLHMQKLDLFKEQISSASSKRIIITTHHKPDADALGSSLALALYLQKKNHQVTVVTPSDYPSFLHWMKGNEHVVNYEDAQQVERARELIREADIIFCLDFSNLGRLQGMEKSVREADAYMVNIDHHQDPDDFADFCFSSTKAAATCELLYDLIVKVGDRELIDKDIAECLYSGIMTDTGGFRHPNTTKNVHLVTAELIDLGADNSKISRLIYDTYSVNRLKFLGFALTRRLTILPDLNTAYFGISKKDLRKYQSQTGDTEGLVNYALSLDGIKIAALFTERKDGVKISFRSSEEVAVNKFAATYFEGGGHKNASGGISKLPLEETIQRFEKLVSENKHILFNQLALVDEKNQ</sequence>
<dbReference type="InterPro" id="IPR001667">
    <property type="entry name" value="DDH_dom"/>
</dbReference>
<dbReference type="InterPro" id="IPR003156">
    <property type="entry name" value="DHHA1_dom"/>
</dbReference>
<dbReference type="InterPro" id="IPR038763">
    <property type="entry name" value="DHH_sf"/>
</dbReference>
<gene>
    <name evidence="3" type="ORF">SAMN05192553_102460</name>
</gene>